<feature type="domain" description="ACT" evidence="1">
    <location>
        <begin position="4"/>
        <end position="81"/>
    </location>
</feature>
<dbReference type="InterPro" id="IPR044561">
    <property type="entry name" value="ACT_ThrD-II-like"/>
</dbReference>
<dbReference type="OrthoDB" id="60296at2157"/>
<dbReference type="KEGG" id="meme:HYG87_01280"/>
<dbReference type="InterPro" id="IPR002912">
    <property type="entry name" value="ACT_dom"/>
</dbReference>
<protein>
    <submittedName>
        <fullName evidence="2">Amino acid-binding protein</fullName>
    </submittedName>
</protein>
<dbReference type="EMBL" id="CP058560">
    <property type="protein sequence ID" value="QUH22491.1"/>
    <property type="molecule type" value="Genomic_DNA"/>
</dbReference>
<reference evidence="2" key="1">
    <citation type="submission" date="2020-07" db="EMBL/GenBank/DDBJ databases">
        <title>Methanobacterium. sp. MethCan genome.</title>
        <authorList>
            <person name="Postec A."/>
            <person name="Quemeneur M."/>
        </authorList>
    </citation>
    <scope>NUCLEOTIDE SEQUENCE</scope>
    <source>
        <strain evidence="2">MethCAN</strain>
    </source>
</reference>
<evidence type="ECO:0000259" key="1">
    <source>
        <dbReference type="PROSITE" id="PS51671"/>
    </source>
</evidence>
<dbReference type="RefSeq" id="WP_211533435.1">
    <property type="nucleotide sequence ID" value="NZ_CP058560.1"/>
</dbReference>
<dbReference type="GeneID" id="64819354"/>
<keyword evidence="3" id="KW-1185">Reference proteome</keyword>
<sequence>MRTNLVLELQDVPGQLVGVLGPIGTLGANIVTVIHQRDIKTDKGMVPVQITIEGDQNTLDVVLKKLEELNIQVMAVDGIVLKEKITTLLIGNIVDRDVKDTMDNINSLEGVRVADLELKLSENNQDSSAKIVVEAEYGNRDIFIDKIEEIADIKDFKVINEV</sequence>
<evidence type="ECO:0000313" key="2">
    <source>
        <dbReference type="EMBL" id="QUH22491.1"/>
    </source>
</evidence>
<dbReference type="InterPro" id="IPR045865">
    <property type="entry name" value="ACT-like_dom_sf"/>
</dbReference>
<evidence type="ECO:0000313" key="3">
    <source>
        <dbReference type="Proteomes" id="UP000681041"/>
    </source>
</evidence>
<dbReference type="PROSITE" id="PS51671">
    <property type="entry name" value="ACT"/>
    <property type="match status" value="1"/>
</dbReference>
<dbReference type="CDD" id="cd04886">
    <property type="entry name" value="ACT_ThrD-II-like"/>
    <property type="match status" value="1"/>
</dbReference>
<dbReference type="Pfam" id="PF01842">
    <property type="entry name" value="ACT"/>
    <property type="match status" value="1"/>
</dbReference>
<dbReference type="AlphaFoldDB" id="A0A8T8KAQ4"/>
<proteinExistence type="predicted"/>
<gene>
    <name evidence="2" type="ORF">HYG87_01280</name>
</gene>
<dbReference type="Proteomes" id="UP000681041">
    <property type="component" value="Chromosome"/>
</dbReference>
<dbReference type="SUPFAM" id="SSF55021">
    <property type="entry name" value="ACT-like"/>
    <property type="match status" value="1"/>
</dbReference>
<organism evidence="2 3">
    <name type="scientific">Methanobacterium alkalithermotolerans</name>
    <dbReference type="NCBI Taxonomy" id="2731220"/>
    <lineage>
        <taxon>Archaea</taxon>
        <taxon>Methanobacteriati</taxon>
        <taxon>Methanobacteriota</taxon>
        <taxon>Methanomada group</taxon>
        <taxon>Methanobacteria</taxon>
        <taxon>Methanobacteriales</taxon>
        <taxon>Methanobacteriaceae</taxon>
        <taxon>Methanobacterium</taxon>
    </lineage>
</organism>
<accession>A0A8T8KAQ4</accession>
<name>A0A8T8KAQ4_9EURY</name>